<dbReference type="Proteomes" id="UP000805193">
    <property type="component" value="Unassembled WGS sequence"/>
</dbReference>
<accession>A0AC60Q5P5</accession>
<organism evidence="1 2">
    <name type="scientific">Ixodes persulcatus</name>
    <name type="common">Taiga tick</name>
    <dbReference type="NCBI Taxonomy" id="34615"/>
    <lineage>
        <taxon>Eukaryota</taxon>
        <taxon>Metazoa</taxon>
        <taxon>Ecdysozoa</taxon>
        <taxon>Arthropoda</taxon>
        <taxon>Chelicerata</taxon>
        <taxon>Arachnida</taxon>
        <taxon>Acari</taxon>
        <taxon>Parasitiformes</taxon>
        <taxon>Ixodida</taxon>
        <taxon>Ixodoidea</taxon>
        <taxon>Ixodidae</taxon>
        <taxon>Ixodinae</taxon>
        <taxon>Ixodes</taxon>
    </lineage>
</organism>
<dbReference type="EMBL" id="JABSTQ010009463">
    <property type="protein sequence ID" value="KAG0428934.1"/>
    <property type="molecule type" value="Genomic_DNA"/>
</dbReference>
<evidence type="ECO:0000313" key="2">
    <source>
        <dbReference type="Proteomes" id="UP000805193"/>
    </source>
</evidence>
<evidence type="ECO:0000313" key="1">
    <source>
        <dbReference type="EMBL" id="KAG0428934.1"/>
    </source>
</evidence>
<protein>
    <submittedName>
        <fullName evidence="1">Uncharacterized protein</fullName>
    </submittedName>
</protein>
<name>A0AC60Q5P5_IXOPE</name>
<proteinExistence type="predicted"/>
<sequence length="1732" mass="190973">MPKPRYEKTTYDDRARQTVVEETPHIPTPPPSPFCIKESVKEYRDRVRPDWWQKVTEEEDHALKLKRGQSRYSPAADGSDGPSGSKRVKSKNKNVIECTVVQEREQMADELVAMLPACSLEQVAAHSWAEPADCASHCATCVRCSMTASLLRLQRSFDKRGIELLTDCATDCWLNRKLDMLNNILCNVITSLERRRPGAPSLLTLTSLKSSDMTVDTNQALTLLLVLLQMHGCIEELDFEDRHAMGPDVLTVLPAGISKSWRLKRLNLRISTPLPGALGQWVRFQTIHCFRLSNVVISAQEAEEWSLFVDSCPALQTVVLSLNYLDEASSCAVLTGLSRASKLTELTIKNRLGVKGLQALSRALKERSILTSLTLWNCDLAAEHMEPLADVVAEGCTIVTLDLSGNFRIRDEGIKCLSKCLHKNRTLKKLCLTNVGLSSDMGCGSLGALLAANTTIECLNLSKNHINDIGIACIAAGLESNATLKTLILENIKAGADSVVVLADIVLAKSGGLRVRLGRVKVAGADSIRLALKLKNNRAREHLEVFWDSDSVADLVDVLNRCTHMDELTLPNITFERGAAGSPNCFSTFFEGLSASDNVRALTVTNADSVGSEEAFSKYLSRTRTLEKLRFLYGAIIRTDDHIMAGLADNLSLREVHFGNTLFACSSALAEVLHRNSTLEVMKFYHFEVEELGMTKLIINLKANTSLVRFETNPGSIPRKFYFRFHDLLRRNWDLLVCAVAFVLYGAQDRASGEAFEGKRHSAELRAKVASLGMVSKEEAGRMMRRAEFRRRSEFFFLAGVVRKDLRCLPTASGQPQLENLGEVLCEIASYLSISDVRGGLTPLRYEKTTYDDRARQTVVEETPHIPTPPPSPFCIKESVKEYRDRVRPDWWQKNTRGCHRTEKQQGSARDSQSRVTASGEQMADELVSALPACSLEQVAAHSWAEPADCASHCAACVRCNMTASLLRLQRCFDERGIELLADCATDCWLNRHLDILNNVLCNVIMSLERWRPGTLSLLTLTSLKSSDMNVDANQGLALLLVLLQQHGCIEELDFEDRHAMGPDVLTVLPAGISKSWRLKRLNLRISTPLPAGLGQWLRCETVRCFGLSNVVISAQEAEEWSLFVDSCPSLQKVVLSLNYLDETSSCVVLTGLSRASKLTELTIKNNRLGVKGLQALSCALKERSILTSLTLWNCDLSAKHMEPLADVVAEGCTIVTLDLSCNFRIGDEGIKCLSECLHKNRTLKKLCLTSVGLSSDMGCGSLGALLAANTTIECLNLSENHINDVGIACIATGLESNGTLKTLILESIKVGADSVVVLADIVLAKFGRLRVRLGRVKVAGADSIRLALKLKNNRAREHLEVFWDSDSVADLVNVFNQCTHMDELTLPDIRFERGAAGSPNCFSTLFEALSASDNVRALTVTNADSVGSEEAFSKYLSRTRTLKKLRFLYGAIVRTDDLIMAGLVNNLSLREVHFGDTLFASSSALAEVLHRNSTLEVMKFYHFEVEELGMTRLIINLKANTSLVRFETNPGCIPPKLYFRFHDLLRRNWDVLVRAVAFVLGAQDRASAEAFEGKRHSAELRAKVASLGMVSKEEAGWMMRRAEFRRRSEFFLLAGVVRKDLRCLPTASGQPQLENLCEVLYEIASYLSISDVRGGGGGGGGAGALTMDSPSESVSPMAAPLTADSCSAELYPWNDGGKALVSALPHLVLQHSSLAVLWESECGFCFQCGVQ</sequence>
<keyword evidence="2" id="KW-1185">Reference proteome</keyword>
<gene>
    <name evidence="1" type="ORF">HPB47_024123</name>
</gene>
<comment type="caution">
    <text evidence="1">The sequence shown here is derived from an EMBL/GenBank/DDBJ whole genome shotgun (WGS) entry which is preliminary data.</text>
</comment>
<reference evidence="1 2" key="1">
    <citation type="journal article" date="2020" name="Cell">
        <title>Large-Scale Comparative Analyses of Tick Genomes Elucidate Their Genetic Diversity and Vector Capacities.</title>
        <authorList>
            <consortium name="Tick Genome and Microbiome Consortium (TIGMIC)"/>
            <person name="Jia N."/>
            <person name="Wang J."/>
            <person name="Shi W."/>
            <person name="Du L."/>
            <person name="Sun Y."/>
            <person name="Zhan W."/>
            <person name="Jiang J.F."/>
            <person name="Wang Q."/>
            <person name="Zhang B."/>
            <person name="Ji P."/>
            <person name="Bell-Sakyi L."/>
            <person name="Cui X.M."/>
            <person name="Yuan T.T."/>
            <person name="Jiang B.G."/>
            <person name="Yang W.F."/>
            <person name="Lam T.T."/>
            <person name="Chang Q.C."/>
            <person name="Ding S.J."/>
            <person name="Wang X.J."/>
            <person name="Zhu J.G."/>
            <person name="Ruan X.D."/>
            <person name="Zhao L."/>
            <person name="Wei J.T."/>
            <person name="Ye R.Z."/>
            <person name="Que T.C."/>
            <person name="Du C.H."/>
            <person name="Zhou Y.H."/>
            <person name="Cheng J.X."/>
            <person name="Dai P.F."/>
            <person name="Guo W.B."/>
            <person name="Han X.H."/>
            <person name="Huang E.J."/>
            <person name="Li L.F."/>
            <person name="Wei W."/>
            <person name="Gao Y.C."/>
            <person name="Liu J.Z."/>
            <person name="Shao H.Z."/>
            <person name="Wang X."/>
            <person name="Wang C.C."/>
            <person name="Yang T.C."/>
            <person name="Huo Q.B."/>
            <person name="Li W."/>
            <person name="Chen H.Y."/>
            <person name="Chen S.E."/>
            <person name="Zhou L.G."/>
            <person name="Ni X.B."/>
            <person name="Tian J.H."/>
            <person name="Sheng Y."/>
            <person name="Liu T."/>
            <person name="Pan Y.S."/>
            <person name="Xia L.Y."/>
            <person name="Li J."/>
            <person name="Zhao F."/>
            <person name="Cao W.C."/>
        </authorList>
    </citation>
    <scope>NUCLEOTIDE SEQUENCE [LARGE SCALE GENOMIC DNA]</scope>
    <source>
        <strain evidence="1">Iper-2018</strain>
    </source>
</reference>